<evidence type="ECO:0000256" key="1">
    <source>
        <dbReference type="SAM" id="SignalP"/>
    </source>
</evidence>
<keyword evidence="3" id="KW-1185">Reference proteome</keyword>
<organism evidence="2 3">
    <name type="scientific">Sphingomonas aerophila</name>
    <dbReference type="NCBI Taxonomy" id="1344948"/>
    <lineage>
        <taxon>Bacteria</taxon>
        <taxon>Pseudomonadati</taxon>
        <taxon>Pseudomonadota</taxon>
        <taxon>Alphaproteobacteria</taxon>
        <taxon>Sphingomonadales</taxon>
        <taxon>Sphingomonadaceae</taxon>
        <taxon>Sphingomonas</taxon>
    </lineage>
</organism>
<evidence type="ECO:0000313" key="2">
    <source>
        <dbReference type="EMBL" id="MBB5716025.1"/>
    </source>
</evidence>
<comment type="caution">
    <text evidence="2">The sequence shown here is derived from an EMBL/GenBank/DDBJ whole genome shotgun (WGS) entry which is preliminary data.</text>
</comment>
<feature type="signal peptide" evidence="1">
    <location>
        <begin position="1"/>
        <end position="18"/>
    </location>
</feature>
<feature type="chain" id="PRO_5030770599" evidence="1">
    <location>
        <begin position="19"/>
        <end position="78"/>
    </location>
</feature>
<dbReference type="Proteomes" id="UP000546200">
    <property type="component" value="Unassembled WGS sequence"/>
</dbReference>
<reference evidence="2 3" key="1">
    <citation type="submission" date="2020-08" db="EMBL/GenBank/DDBJ databases">
        <title>Genomic Encyclopedia of Type Strains, Phase IV (KMG-IV): sequencing the most valuable type-strain genomes for metagenomic binning, comparative biology and taxonomic classification.</title>
        <authorList>
            <person name="Goeker M."/>
        </authorList>
    </citation>
    <scope>NUCLEOTIDE SEQUENCE [LARGE SCALE GENOMIC DNA]</scope>
    <source>
        <strain evidence="2 3">DSM 100044</strain>
    </source>
</reference>
<keyword evidence="1" id="KW-0732">Signal</keyword>
<proteinExistence type="predicted"/>
<evidence type="ECO:0000313" key="3">
    <source>
        <dbReference type="Proteomes" id="UP000546200"/>
    </source>
</evidence>
<dbReference type="RefSeq" id="WP_184058882.1">
    <property type="nucleotide sequence ID" value="NZ_JACIJK010000008.1"/>
</dbReference>
<accession>A0A7W9BEZ4</accession>
<sequence>MRIALLLLLAFATVAASPAPRPALKQCDARLQHADRDTAPARARKLSEMPPANQIKTVYREVDGCPKPLIVRRDIGAK</sequence>
<dbReference type="EMBL" id="JACIJK010000008">
    <property type="protein sequence ID" value="MBB5716025.1"/>
    <property type="molecule type" value="Genomic_DNA"/>
</dbReference>
<protein>
    <submittedName>
        <fullName evidence="2">Uncharacterized protein</fullName>
    </submittedName>
</protein>
<gene>
    <name evidence="2" type="ORF">FHS94_002882</name>
</gene>
<dbReference type="AlphaFoldDB" id="A0A7W9BEZ4"/>
<name>A0A7W9BEZ4_9SPHN</name>